<dbReference type="Pfam" id="PF00583">
    <property type="entry name" value="Acetyltransf_1"/>
    <property type="match status" value="1"/>
</dbReference>
<reference evidence="12 13" key="1">
    <citation type="journal article" date="2018" name="Biotechnol. Adv.">
        <title>Improved genomic resources and new bioinformatic workflow for the carcinogenic parasite Clonorchis sinensis: Biotechnological implications.</title>
        <authorList>
            <person name="Wang D."/>
            <person name="Korhonen P.K."/>
            <person name="Gasser R.B."/>
            <person name="Young N.D."/>
        </authorList>
    </citation>
    <scope>NUCLEOTIDE SEQUENCE [LARGE SCALE GENOMIC DNA]</scope>
    <source>
        <strain evidence="12">Cs-k2</strain>
    </source>
</reference>
<dbReference type="SUPFAM" id="SSF55729">
    <property type="entry name" value="Acyl-CoA N-acyltransferases (Nat)"/>
    <property type="match status" value="1"/>
</dbReference>
<comment type="similarity">
    <text evidence="6">Belongs to the acetyltransferase family. NAA60 subfamily.</text>
</comment>
<dbReference type="InterPro" id="IPR045141">
    <property type="entry name" value="NAA60-like"/>
</dbReference>
<evidence type="ECO:0000256" key="2">
    <source>
        <dbReference type="ARBA" id="ARBA00022679"/>
    </source>
</evidence>
<dbReference type="Proteomes" id="UP000286415">
    <property type="component" value="Unassembled WGS sequence"/>
</dbReference>
<evidence type="ECO:0000256" key="4">
    <source>
        <dbReference type="ARBA" id="ARBA00022853"/>
    </source>
</evidence>
<dbReference type="GO" id="GO:0000139">
    <property type="term" value="C:Golgi membrane"/>
    <property type="evidence" value="ECO:0007669"/>
    <property type="project" value="TreeGrafter"/>
</dbReference>
<dbReference type="CDD" id="cd04301">
    <property type="entry name" value="NAT_SF"/>
    <property type="match status" value="1"/>
</dbReference>
<dbReference type="GO" id="GO:0004402">
    <property type="term" value="F:histone acetyltransferase activity"/>
    <property type="evidence" value="ECO:0007669"/>
    <property type="project" value="TreeGrafter"/>
</dbReference>
<keyword evidence="2" id="KW-0808">Transferase</keyword>
<dbReference type="Gene3D" id="3.40.630.30">
    <property type="match status" value="1"/>
</dbReference>
<evidence type="ECO:0000256" key="8">
    <source>
        <dbReference type="ARBA" id="ARBA00026144"/>
    </source>
</evidence>
<dbReference type="InterPro" id="IPR016181">
    <property type="entry name" value="Acyl_CoA_acyltransferase"/>
</dbReference>
<evidence type="ECO:0000256" key="10">
    <source>
        <dbReference type="ARBA" id="ARBA00048848"/>
    </source>
</evidence>
<evidence type="ECO:0000256" key="3">
    <source>
        <dbReference type="ARBA" id="ARBA00022829"/>
    </source>
</evidence>
<dbReference type="PANTHER" id="PTHR14744">
    <property type="entry name" value="N-ALPHA-ACETYLTRANSFERASE 60"/>
    <property type="match status" value="1"/>
</dbReference>
<organism evidence="12 13">
    <name type="scientific">Clonorchis sinensis</name>
    <name type="common">Chinese liver fluke</name>
    <dbReference type="NCBI Taxonomy" id="79923"/>
    <lineage>
        <taxon>Eukaryota</taxon>
        <taxon>Metazoa</taxon>
        <taxon>Spiralia</taxon>
        <taxon>Lophotrochozoa</taxon>
        <taxon>Platyhelminthes</taxon>
        <taxon>Trematoda</taxon>
        <taxon>Digenea</taxon>
        <taxon>Opisthorchiida</taxon>
        <taxon>Opisthorchiata</taxon>
        <taxon>Opisthorchiidae</taxon>
        <taxon>Clonorchis</taxon>
    </lineage>
</organism>
<comment type="catalytic activity">
    <reaction evidence="9">
        <text>L-lysyl-[protein] + acetyl-CoA = N(6)-acetyl-L-lysyl-[protein] + CoA + H(+)</text>
        <dbReference type="Rhea" id="RHEA:45948"/>
        <dbReference type="Rhea" id="RHEA-COMP:9752"/>
        <dbReference type="Rhea" id="RHEA-COMP:10731"/>
        <dbReference type="ChEBI" id="CHEBI:15378"/>
        <dbReference type="ChEBI" id="CHEBI:29969"/>
        <dbReference type="ChEBI" id="CHEBI:57287"/>
        <dbReference type="ChEBI" id="CHEBI:57288"/>
        <dbReference type="ChEBI" id="CHEBI:61930"/>
        <dbReference type="EC" id="2.3.1.48"/>
    </reaction>
</comment>
<name>A0A8T1MJH6_CLOSI</name>
<evidence type="ECO:0000256" key="1">
    <source>
        <dbReference type="ARBA" id="ARBA00013184"/>
    </source>
</evidence>
<dbReference type="GO" id="GO:0007059">
    <property type="term" value="P:chromosome segregation"/>
    <property type="evidence" value="ECO:0007669"/>
    <property type="project" value="UniProtKB-KW"/>
</dbReference>
<dbReference type="EMBL" id="NIRI02000042">
    <property type="protein sequence ID" value="KAG5449544.1"/>
    <property type="molecule type" value="Genomic_DNA"/>
</dbReference>
<evidence type="ECO:0000313" key="13">
    <source>
        <dbReference type="Proteomes" id="UP000286415"/>
    </source>
</evidence>
<accession>A0A8T1MJH6</accession>
<comment type="catalytic activity">
    <reaction evidence="10">
        <text>N-terminal L-methionyl-[transmembrane protein] + acetyl-CoA = N-terminal N(alpha)-acetyl-L-methionyl-[transmembrane protein] + CoA + H(+)</text>
        <dbReference type="Rhea" id="RHEA:50604"/>
        <dbReference type="Rhea" id="RHEA-COMP:12745"/>
        <dbReference type="Rhea" id="RHEA-COMP:12746"/>
        <dbReference type="ChEBI" id="CHEBI:15378"/>
        <dbReference type="ChEBI" id="CHEBI:57287"/>
        <dbReference type="ChEBI" id="CHEBI:57288"/>
        <dbReference type="ChEBI" id="CHEBI:64731"/>
        <dbReference type="ChEBI" id="CHEBI:133414"/>
        <dbReference type="EC" id="2.3.1.259"/>
    </reaction>
</comment>
<evidence type="ECO:0000256" key="9">
    <source>
        <dbReference type="ARBA" id="ARBA00048017"/>
    </source>
</evidence>
<keyword evidence="4" id="KW-0156">Chromatin regulator</keyword>
<keyword evidence="3" id="KW-0159">Chromosome partition</keyword>
<feature type="domain" description="N-acetyltransferase" evidence="11">
    <location>
        <begin position="178"/>
        <end position="407"/>
    </location>
</feature>
<dbReference type="OrthoDB" id="47017at2759"/>
<evidence type="ECO:0000259" key="11">
    <source>
        <dbReference type="PROSITE" id="PS51186"/>
    </source>
</evidence>
<evidence type="ECO:0000256" key="5">
    <source>
        <dbReference type="ARBA" id="ARBA00023315"/>
    </source>
</evidence>
<evidence type="ECO:0000313" key="12">
    <source>
        <dbReference type="EMBL" id="KAG5449544.1"/>
    </source>
</evidence>
<dbReference type="InterPro" id="IPR000182">
    <property type="entry name" value="GNAT_dom"/>
</dbReference>
<dbReference type="EC" id="2.3.1.259" evidence="7"/>
<dbReference type="EC" id="2.3.1.48" evidence="1"/>
<keyword evidence="5" id="KW-0012">Acyltransferase</keyword>
<evidence type="ECO:0000256" key="7">
    <source>
        <dbReference type="ARBA" id="ARBA00026111"/>
    </source>
</evidence>
<dbReference type="GO" id="GO:0120518">
    <property type="term" value="F:protein N-terminal-methionine acetyltransferase activity"/>
    <property type="evidence" value="ECO:0007669"/>
    <property type="project" value="UniProtKB-EC"/>
</dbReference>
<gene>
    <name evidence="12" type="ORF">CSKR_101537</name>
</gene>
<dbReference type="PANTHER" id="PTHR14744:SF15">
    <property type="entry name" value="N-ALPHA-ACETYLTRANSFERASE 60"/>
    <property type="match status" value="1"/>
</dbReference>
<proteinExistence type="inferred from homology"/>
<reference evidence="12 13" key="2">
    <citation type="journal article" date="2021" name="Genomics">
        <title>High-quality reference genome for Clonorchis sinensis.</title>
        <authorList>
            <person name="Young N.D."/>
            <person name="Stroehlein A.J."/>
            <person name="Kinkar L."/>
            <person name="Wang T."/>
            <person name="Sohn W.M."/>
            <person name="Chang B.C.H."/>
            <person name="Kaur P."/>
            <person name="Weisz D."/>
            <person name="Dudchenko O."/>
            <person name="Aiden E.L."/>
            <person name="Korhonen P.K."/>
            <person name="Gasser R.B."/>
        </authorList>
    </citation>
    <scope>NUCLEOTIDE SEQUENCE [LARGE SCALE GENOMIC DNA]</scope>
    <source>
        <strain evidence="12">Cs-k2</strain>
    </source>
</reference>
<protein>
    <recommendedName>
        <fullName evidence="8">N-alpha-acetyltransferase 60</fullName>
        <ecNumber evidence="7">2.3.1.259</ecNumber>
        <ecNumber evidence="1">2.3.1.48</ecNumber>
    </recommendedName>
</protein>
<evidence type="ECO:0000256" key="6">
    <source>
        <dbReference type="ARBA" id="ARBA00025774"/>
    </source>
</evidence>
<dbReference type="PROSITE" id="PS51186">
    <property type="entry name" value="GNAT"/>
    <property type="match status" value="1"/>
</dbReference>
<sequence>MRQLGGFLVIVLRNHEQEESTEVRIGLFLSLVVDQVAVALFAQLACKRCVTNPGTIVCTHLGALMAVDDGCTDGVTSIGLDNLALSQPACNLRVAWQLGTEKVLQLNEVIGREMEDRIFLDQLYVTLCFADNTMKIKHSSVKFWHSIPGVVCYERSLTKLTVYSQHTPKGLTIPSNNIYFRFVKPSDVEELRALYEECFPVSYPDSWFQDLITKPCFIAYVALVNDRIIGILVAKVVTLGECAAEDRKILDSRFPLSSHVAYILSLGVTEAYRSNGIASYLLNSFVSYASGAFFNERCQDSITARQLQSASQNHASHGVQNTGGSVLPGSTSPSAFSAVTRPSQYNRAFRSLLDLIDLLPPLPPLCFAVFLHVLRTNYTARRFYENRGFRSLCIHHACYTIAGQPADGCTYVLHVNGGFAKPPALWTPQSASRAFNYIQSNWIPNPIAWLVQVFARFSQLVLCKLSSSLLRTSS</sequence>
<comment type="caution">
    <text evidence="12">The sequence shown here is derived from an EMBL/GenBank/DDBJ whole genome shotgun (WGS) entry which is preliminary data.</text>
</comment>
<keyword evidence="13" id="KW-1185">Reference proteome</keyword>
<dbReference type="AlphaFoldDB" id="A0A8T1MJH6"/>